<feature type="signal peptide" evidence="1">
    <location>
        <begin position="1"/>
        <end position="19"/>
    </location>
</feature>
<evidence type="ECO:0000313" key="3">
    <source>
        <dbReference type="Proteomes" id="UP000460666"/>
    </source>
</evidence>
<dbReference type="RefSeq" id="WP_130071238.1">
    <property type="nucleotide sequence ID" value="NZ_RCXN01000007.1"/>
</dbReference>
<dbReference type="AlphaFoldDB" id="A0A642F1L8"/>
<proteinExistence type="predicted"/>
<keyword evidence="1" id="KW-0732">Signal</keyword>
<dbReference type="Proteomes" id="UP000460666">
    <property type="component" value="Unassembled WGS sequence"/>
</dbReference>
<sequence length="184" mass="21345">MKKALLYIIFCIVSISVHAQYIEHDKADQDGTRRITSTDLFVRNGFTDRNPFYYSITTTSTNKEVTYYLIVRINGSTHKSIPDKGLLLIKTREGEIIESYNIYKEYETHDLRYLNLYGCYPMEIGDLEKIVSCGISKIRIEAPYGTIDTEYNDSKSKLIAKEFRNRLDCINEALSHKKTLRDGF</sequence>
<gene>
    <name evidence="2" type="ORF">F2Z89_13520</name>
</gene>
<organism evidence="2 3">
    <name type="scientific">Bacteroides fragilis</name>
    <dbReference type="NCBI Taxonomy" id="817"/>
    <lineage>
        <taxon>Bacteria</taxon>
        <taxon>Pseudomonadati</taxon>
        <taxon>Bacteroidota</taxon>
        <taxon>Bacteroidia</taxon>
        <taxon>Bacteroidales</taxon>
        <taxon>Bacteroidaceae</taxon>
        <taxon>Bacteroides</taxon>
    </lineage>
</organism>
<comment type="caution">
    <text evidence="2">The sequence shown here is derived from an EMBL/GenBank/DDBJ whole genome shotgun (WGS) entry which is preliminary data.</text>
</comment>
<evidence type="ECO:0000313" key="2">
    <source>
        <dbReference type="EMBL" id="KAA4996460.1"/>
    </source>
</evidence>
<accession>A0A642F1L8</accession>
<name>A0A642F1L8_BACFG</name>
<protein>
    <submittedName>
        <fullName evidence="2">Uncharacterized protein</fullName>
    </submittedName>
</protein>
<evidence type="ECO:0000256" key="1">
    <source>
        <dbReference type="SAM" id="SignalP"/>
    </source>
</evidence>
<dbReference type="EMBL" id="VWCJ01000008">
    <property type="protein sequence ID" value="KAA4996460.1"/>
    <property type="molecule type" value="Genomic_DNA"/>
</dbReference>
<feature type="chain" id="PRO_5030147231" evidence="1">
    <location>
        <begin position="20"/>
        <end position="184"/>
    </location>
</feature>
<reference evidence="2 3" key="1">
    <citation type="journal article" date="2019" name="Nat. Med.">
        <title>A library of human gut bacterial isolates paired with longitudinal multiomics data enables mechanistic microbiome research.</title>
        <authorList>
            <person name="Poyet M."/>
            <person name="Groussin M."/>
            <person name="Gibbons S.M."/>
            <person name="Avila-Pacheco J."/>
            <person name="Jiang X."/>
            <person name="Kearney S.M."/>
            <person name="Perrotta A.R."/>
            <person name="Berdy B."/>
            <person name="Zhao S."/>
            <person name="Lieberman T.D."/>
            <person name="Swanson P.K."/>
            <person name="Smith M."/>
            <person name="Roesemann S."/>
            <person name="Alexander J.E."/>
            <person name="Rich S.A."/>
            <person name="Livny J."/>
            <person name="Vlamakis H."/>
            <person name="Clish C."/>
            <person name="Bullock K."/>
            <person name="Deik A."/>
            <person name="Scott J."/>
            <person name="Pierce K.A."/>
            <person name="Xavier R.J."/>
            <person name="Alm E.J."/>
        </authorList>
    </citation>
    <scope>NUCLEOTIDE SEQUENCE [LARGE SCALE GENOMIC DNA]</scope>
    <source>
        <strain evidence="2 3">BIOML-A46</strain>
    </source>
</reference>